<accession>A0ABP0UWP0</accession>
<dbReference type="InterPro" id="IPR011989">
    <property type="entry name" value="ARM-like"/>
</dbReference>
<reference evidence="2" key="1">
    <citation type="submission" date="2024-02" db="EMBL/GenBank/DDBJ databases">
        <authorList>
            <consortium name="ELIXIR-Norway"/>
            <consortium name="Elixir Norway"/>
        </authorList>
    </citation>
    <scope>NUCLEOTIDE SEQUENCE</scope>
</reference>
<evidence type="ECO:0000313" key="3">
    <source>
        <dbReference type="Proteomes" id="UP001497512"/>
    </source>
</evidence>
<protein>
    <submittedName>
        <fullName evidence="2">Uncharacterized protein</fullName>
    </submittedName>
</protein>
<gene>
    <name evidence="2" type="ORF">CSSPTR1EN2_LOCUS20794</name>
</gene>
<dbReference type="InterPro" id="IPR007216">
    <property type="entry name" value="CNOT9"/>
</dbReference>
<feature type="compositionally biased region" description="Polar residues" evidence="1">
    <location>
        <begin position="359"/>
        <end position="372"/>
    </location>
</feature>
<evidence type="ECO:0000256" key="1">
    <source>
        <dbReference type="SAM" id="MobiDB-lite"/>
    </source>
</evidence>
<proteinExistence type="predicted"/>
<dbReference type="PANTHER" id="PTHR12262">
    <property type="entry name" value="CCR4-NOT TRANSCRIPTION COMPLEX SUBUNIT 9"/>
    <property type="match status" value="1"/>
</dbReference>
<sequence length="475" mass="52425">MAEVVDDTLCGGGGGGGGGGATTTTTTTACNNVAQEAKANFLITSEYADNGQLKLKKRGGRRHKSQWMKKPMAISEVILELQDCDLRENALRCLSGHLIERREQDIAYYRNAAIVLYYSCGTLAVLLQEIISTYARLYAGDLNVRGSKRLANVLTLFQAIAANEETRIPYVKAYMPNLLLPFILSTYTGEVYENIRAISLSIIDLLCKDCKEEITQWALESDIIAACIHAIEVGSRLSKVISMSILESMLRDSRTLAAVCDPASNLAMDILIMLTHLVAVLAVVQDFSPRLVFHVVRSYILLCQHPRALQLVKDNLPQQLQDHTFHELKKVYPLFRHLHHQLLLNTGKAWSHMPEVSPDSENQSPATTSSFNSDKDNLPSSGGLLDTSSRLASPTCSHKASPSTPTSDLSNPLQQLDLNKPEWSPSVRQGGSEVADHTLPHHVALQIYGRKSGKLFYLQRLRILLICSTPTVSSM</sequence>
<feature type="compositionally biased region" description="Polar residues" evidence="1">
    <location>
        <begin position="386"/>
        <end position="417"/>
    </location>
</feature>
<dbReference type="Pfam" id="PF04078">
    <property type="entry name" value="Rcd1"/>
    <property type="match status" value="1"/>
</dbReference>
<dbReference type="Proteomes" id="UP001497512">
    <property type="component" value="Chromosome 7"/>
</dbReference>
<dbReference type="EMBL" id="OZ019899">
    <property type="protein sequence ID" value="CAK9231615.1"/>
    <property type="molecule type" value="Genomic_DNA"/>
</dbReference>
<evidence type="ECO:0000313" key="2">
    <source>
        <dbReference type="EMBL" id="CAK9231615.1"/>
    </source>
</evidence>
<feature type="region of interest" description="Disordered" evidence="1">
    <location>
        <begin position="352"/>
        <end position="433"/>
    </location>
</feature>
<name>A0ABP0UWP0_9BRYO</name>
<keyword evidence="3" id="KW-1185">Reference proteome</keyword>
<organism evidence="2 3">
    <name type="scientific">Sphagnum troendelagicum</name>
    <dbReference type="NCBI Taxonomy" id="128251"/>
    <lineage>
        <taxon>Eukaryota</taxon>
        <taxon>Viridiplantae</taxon>
        <taxon>Streptophyta</taxon>
        <taxon>Embryophyta</taxon>
        <taxon>Bryophyta</taxon>
        <taxon>Sphagnophytina</taxon>
        <taxon>Sphagnopsida</taxon>
        <taxon>Sphagnales</taxon>
        <taxon>Sphagnaceae</taxon>
        <taxon>Sphagnum</taxon>
    </lineage>
</organism>
<dbReference type="Gene3D" id="1.25.10.10">
    <property type="entry name" value="Leucine-rich Repeat Variant"/>
    <property type="match status" value="1"/>
</dbReference>